<protein>
    <submittedName>
        <fullName evidence="5">Aminotransferase class IV</fullName>
    </submittedName>
</protein>
<organism evidence="5 6">
    <name type="scientific">Tissierella simiarum</name>
    <dbReference type="NCBI Taxonomy" id="2841534"/>
    <lineage>
        <taxon>Bacteria</taxon>
        <taxon>Bacillati</taxon>
        <taxon>Bacillota</taxon>
        <taxon>Tissierellia</taxon>
        <taxon>Tissierellales</taxon>
        <taxon>Tissierellaceae</taxon>
        <taxon>Tissierella</taxon>
    </lineage>
</organism>
<dbReference type="PANTHER" id="PTHR42743:SF11">
    <property type="entry name" value="AMINODEOXYCHORISMATE LYASE"/>
    <property type="match status" value="1"/>
</dbReference>
<comment type="similarity">
    <text evidence="2 3">Belongs to the class-IV pyridoxal-phosphate-dependent aminotransferase family.</text>
</comment>
<keyword evidence="5" id="KW-0032">Aminotransferase</keyword>
<gene>
    <name evidence="5" type="ORF">KQI42_18425</name>
</gene>
<keyword evidence="4" id="KW-0663">Pyridoxal phosphate</keyword>
<dbReference type="PROSITE" id="PS00770">
    <property type="entry name" value="AA_TRANSFER_CLASS_4"/>
    <property type="match status" value="1"/>
</dbReference>
<evidence type="ECO:0000313" key="6">
    <source>
        <dbReference type="Proteomes" id="UP000749471"/>
    </source>
</evidence>
<dbReference type="Pfam" id="PF01063">
    <property type="entry name" value="Aminotran_4"/>
    <property type="match status" value="1"/>
</dbReference>
<accession>A0ABS6ECM0</accession>
<name>A0ABS6ECM0_9FIRM</name>
<dbReference type="InterPro" id="IPR050571">
    <property type="entry name" value="Class-IV_PLP-Dep_Aminotrnsfr"/>
</dbReference>
<sequence length="280" mass="32580">MKAEAIKEYYIINGELRDTNDLEIFSKIEKPPIYEVIRVIKRVPLFLEDHLERMFQSANIINYSIERSEAEITRDIRELIHKNQIDNLNIKLISTDVERNGKVFLAYFIESFYPPEEYYREGIRTILFHYERENPNAKVLISSFKEQVAKELKEKGAFEALLVNKHGYIPEGSRSNMFFVKGDKVYTAPKGDVLLGITRKHILSICNKLNIKVIEENIHVEDLNSLDGGFMSGTSVNVLPITTIDNIKIDSINNKIIKEINNTYVREIEKYINSYNGKWI</sequence>
<dbReference type="CDD" id="cd00449">
    <property type="entry name" value="PLPDE_IV"/>
    <property type="match status" value="1"/>
</dbReference>
<dbReference type="RefSeq" id="WP_216521900.1">
    <property type="nucleotide sequence ID" value="NZ_JAHLPM010000022.1"/>
</dbReference>
<evidence type="ECO:0000256" key="3">
    <source>
        <dbReference type="RuleBase" id="RU004106"/>
    </source>
</evidence>
<reference evidence="5 6" key="1">
    <citation type="submission" date="2021-06" db="EMBL/GenBank/DDBJ databases">
        <authorList>
            <person name="Sun Q."/>
            <person name="Li D."/>
        </authorList>
    </citation>
    <scope>NUCLEOTIDE SEQUENCE [LARGE SCALE GENOMIC DNA]</scope>
    <source>
        <strain evidence="5 6">MSJ-40</strain>
    </source>
</reference>
<keyword evidence="6" id="KW-1185">Reference proteome</keyword>
<dbReference type="Proteomes" id="UP000749471">
    <property type="component" value="Unassembled WGS sequence"/>
</dbReference>
<dbReference type="EMBL" id="JAHLPM010000022">
    <property type="protein sequence ID" value="MBU5439989.1"/>
    <property type="molecule type" value="Genomic_DNA"/>
</dbReference>
<keyword evidence="5" id="KW-0808">Transferase</keyword>
<evidence type="ECO:0000256" key="2">
    <source>
        <dbReference type="ARBA" id="ARBA00009320"/>
    </source>
</evidence>
<evidence type="ECO:0000256" key="1">
    <source>
        <dbReference type="ARBA" id="ARBA00001933"/>
    </source>
</evidence>
<comment type="caution">
    <text evidence="5">The sequence shown here is derived from an EMBL/GenBank/DDBJ whole genome shotgun (WGS) entry which is preliminary data.</text>
</comment>
<dbReference type="InterPro" id="IPR018300">
    <property type="entry name" value="Aminotrans_IV_CS"/>
</dbReference>
<comment type="cofactor">
    <cofactor evidence="1 4">
        <name>pyridoxal 5'-phosphate</name>
        <dbReference type="ChEBI" id="CHEBI:597326"/>
    </cofactor>
</comment>
<dbReference type="GO" id="GO:0008483">
    <property type="term" value="F:transaminase activity"/>
    <property type="evidence" value="ECO:0007669"/>
    <property type="project" value="UniProtKB-KW"/>
</dbReference>
<evidence type="ECO:0000256" key="4">
    <source>
        <dbReference type="RuleBase" id="RU004516"/>
    </source>
</evidence>
<proteinExistence type="inferred from homology"/>
<evidence type="ECO:0000313" key="5">
    <source>
        <dbReference type="EMBL" id="MBU5439989.1"/>
    </source>
</evidence>
<dbReference type="PANTHER" id="PTHR42743">
    <property type="entry name" value="AMINO-ACID AMINOTRANSFERASE"/>
    <property type="match status" value="1"/>
</dbReference>
<dbReference type="InterPro" id="IPR001544">
    <property type="entry name" value="Aminotrans_IV"/>
</dbReference>